<evidence type="ECO:0000256" key="2">
    <source>
        <dbReference type="ARBA" id="ARBA00022603"/>
    </source>
</evidence>
<accession>A0ABY4RP57</accession>
<evidence type="ECO:0000313" key="8">
    <source>
        <dbReference type="Proteomes" id="UP001057134"/>
    </source>
</evidence>
<keyword evidence="8" id="KW-1185">Reference proteome</keyword>
<sequence>MHNYELNENVVYSEIVSKLRHAGSVFAEDEARLLISSAPTSQQLAAWVERRIAGVPVEYLIGWVEFCGLRIQVDPGVFVPRYRTEFLARQAAALVQPGAVVVDMCCGSGAIGAVVAAASERIELHAVDIDPVAVRCARRNIQSISGFVYEGDLYEPLPDELRGRVHVLIANAPYVPTEAVKLLPQEAREHESLVALDGGSDGLDVLRKIAAAAPSWLARNGCLLIETSERQAPLAAELLAQYGLRSTMVRSEEEDATVITGTRADRMNGRVDL</sequence>
<organism evidence="7 8">
    <name type="scientific">Paenibacillus konkukensis</name>
    <dbReference type="NCBI Taxonomy" id="2020716"/>
    <lineage>
        <taxon>Bacteria</taxon>
        <taxon>Bacillati</taxon>
        <taxon>Bacillota</taxon>
        <taxon>Bacilli</taxon>
        <taxon>Bacillales</taxon>
        <taxon>Paenibacillaceae</taxon>
        <taxon>Paenibacillus</taxon>
    </lineage>
</organism>
<dbReference type="PANTHER" id="PTHR18895">
    <property type="entry name" value="HEMK METHYLTRANSFERASE"/>
    <property type="match status" value="1"/>
</dbReference>
<dbReference type="GO" id="GO:0008168">
    <property type="term" value="F:methyltransferase activity"/>
    <property type="evidence" value="ECO:0007669"/>
    <property type="project" value="UniProtKB-KW"/>
</dbReference>
<dbReference type="GO" id="GO:0005840">
    <property type="term" value="C:ribosome"/>
    <property type="evidence" value="ECO:0007669"/>
    <property type="project" value="UniProtKB-KW"/>
</dbReference>
<dbReference type="NCBIfam" id="TIGR00536">
    <property type="entry name" value="hemK_fam"/>
    <property type="match status" value="1"/>
</dbReference>
<dbReference type="Gene3D" id="3.40.50.150">
    <property type="entry name" value="Vaccinia Virus protein VP39"/>
    <property type="match status" value="1"/>
</dbReference>
<dbReference type="SUPFAM" id="SSF53335">
    <property type="entry name" value="S-adenosyl-L-methionine-dependent methyltransferases"/>
    <property type="match status" value="1"/>
</dbReference>
<dbReference type="InterPro" id="IPR029063">
    <property type="entry name" value="SAM-dependent_MTases_sf"/>
</dbReference>
<keyword evidence="3 7" id="KW-0808">Transferase</keyword>
<gene>
    <name evidence="7" type="primary">prmB</name>
    <name evidence="7" type="ORF">SK3146_02268</name>
</gene>
<comment type="catalytic activity">
    <reaction evidence="5">
        <text>L-glutaminyl-[peptide chain release factor] + S-adenosyl-L-methionine = N(5)-methyl-L-glutaminyl-[peptide chain release factor] + S-adenosyl-L-homocysteine + H(+)</text>
        <dbReference type="Rhea" id="RHEA:42896"/>
        <dbReference type="Rhea" id="RHEA-COMP:10271"/>
        <dbReference type="Rhea" id="RHEA-COMP:10272"/>
        <dbReference type="ChEBI" id="CHEBI:15378"/>
        <dbReference type="ChEBI" id="CHEBI:30011"/>
        <dbReference type="ChEBI" id="CHEBI:57856"/>
        <dbReference type="ChEBI" id="CHEBI:59789"/>
        <dbReference type="ChEBI" id="CHEBI:61891"/>
        <dbReference type="EC" id="2.1.1.297"/>
    </reaction>
</comment>
<dbReference type="InterPro" id="IPR022446">
    <property type="entry name" value="MeTrfrase_put"/>
</dbReference>
<dbReference type="NCBIfam" id="TIGR03704">
    <property type="entry name" value="PrmC_rel_meth"/>
    <property type="match status" value="1"/>
</dbReference>
<evidence type="ECO:0000256" key="1">
    <source>
        <dbReference type="ARBA" id="ARBA00012771"/>
    </source>
</evidence>
<dbReference type="GO" id="GO:0032259">
    <property type="term" value="P:methylation"/>
    <property type="evidence" value="ECO:0007669"/>
    <property type="project" value="UniProtKB-KW"/>
</dbReference>
<dbReference type="Gene3D" id="1.10.8.10">
    <property type="entry name" value="DNA helicase RuvA subunit, C-terminal domain"/>
    <property type="match status" value="1"/>
</dbReference>
<dbReference type="EC" id="2.1.1.297" evidence="1"/>
<keyword evidence="2 7" id="KW-0489">Methyltransferase</keyword>
<dbReference type="PANTHER" id="PTHR18895:SF74">
    <property type="entry name" value="MTRF1L RELEASE FACTOR GLUTAMINE METHYLTRANSFERASE"/>
    <property type="match status" value="1"/>
</dbReference>
<protein>
    <recommendedName>
        <fullName evidence="1">peptide chain release factor N(5)-glutamine methyltransferase</fullName>
        <ecNumber evidence="1">2.1.1.297</ecNumber>
    </recommendedName>
</protein>
<evidence type="ECO:0000256" key="3">
    <source>
        <dbReference type="ARBA" id="ARBA00022679"/>
    </source>
</evidence>
<proteinExistence type="predicted"/>
<keyword evidence="4" id="KW-0949">S-adenosyl-L-methionine</keyword>
<dbReference type="InterPro" id="IPR050320">
    <property type="entry name" value="N5-glutamine_MTase"/>
</dbReference>
<dbReference type="InterPro" id="IPR004556">
    <property type="entry name" value="HemK-like"/>
</dbReference>
<reference evidence="7" key="1">
    <citation type="submission" date="2018-02" db="EMBL/GenBank/DDBJ databases">
        <authorList>
            <person name="Kim S.-K."/>
            <person name="Jung H.-I."/>
            <person name="Lee S.-W."/>
        </authorList>
    </citation>
    <scope>NUCLEOTIDE SEQUENCE</scope>
    <source>
        <strain evidence="7">SK3146</strain>
    </source>
</reference>
<reference evidence="7" key="2">
    <citation type="journal article" date="2021" name="J Anim Sci Technol">
        <title>Complete genome sequence of Paenibacillus konkukensis sp. nov. SK3146 as a potential probiotic strain.</title>
        <authorList>
            <person name="Jung H.I."/>
            <person name="Park S."/>
            <person name="Niu K.M."/>
            <person name="Lee S.W."/>
            <person name="Kothari D."/>
            <person name="Yi K.J."/>
            <person name="Kim S.K."/>
        </authorList>
    </citation>
    <scope>NUCLEOTIDE SEQUENCE</scope>
    <source>
        <strain evidence="7">SK3146</strain>
    </source>
</reference>
<evidence type="ECO:0000259" key="6">
    <source>
        <dbReference type="Pfam" id="PF05175"/>
    </source>
</evidence>
<dbReference type="EMBL" id="CP027059">
    <property type="protein sequence ID" value="UQZ83107.1"/>
    <property type="molecule type" value="Genomic_DNA"/>
</dbReference>
<dbReference type="RefSeq" id="WP_249865170.1">
    <property type="nucleotide sequence ID" value="NZ_CP027059.1"/>
</dbReference>
<keyword evidence="7" id="KW-0687">Ribonucleoprotein</keyword>
<dbReference type="InterPro" id="IPR007848">
    <property type="entry name" value="Small_mtfrase_dom"/>
</dbReference>
<feature type="domain" description="Methyltransferase small" evidence="6">
    <location>
        <begin position="84"/>
        <end position="178"/>
    </location>
</feature>
<keyword evidence="7" id="KW-0689">Ribosomal protein</keyword>
<dbReference type="Pfam" id="PF05175">
    <property type="entry name" value="MTS"/>
    <property type="match status" value="1"/>
</dbReference>
<evidence type="ECO:0000256" key="4">
    <source>
        <dbReference type="ARBA" id="ARBA00022691"/>
    </source>
</evidence>
<evidence type="ECO:0000313" key="7">
    <source>
        <dbReference type="EMBL" id="UQZ83107.1"/>
    </source>
</evidence>
<dbReference type="Proteomes" id="UP001057134">
    <property type="component" value="Chromosome"/>
</dbReference>
<evidence type="ECO:0000256" key="5">
    <source>
        <dbReference type="ARBA" id="ARBA00048391"/>
    </source>
</evidence>
<name>A0ABY4RP57_9BACL</name>